<protein>
    <submittedName>
        <fullName evidence="2">Hemoglobin-like flavoprotein</fullName>
    </submittedName>
</protein>
<organism evidence="2">
    <name type="scientific">Tetraselmis sp. GSL018</name>
    <dbReference type="NCBI Taxonomy" id="582737"/>
    <lineage>
        <taxon>Eukaryota</taxon>
        <taxon>Viridiplantae</taxon>
        <taxon>Chlorophyta</taxon>
        <taxon>core chlorophytes</taxon>
        <taxon>Chlorodendrophyceae</taxon>
        <taxon>Chlorodendrales</taxon>
        <taxon>Chlorodendraceae</taxon>
        <taxon>Tetraselmis</taxon>
    </lineage>
</organism>
<dbReference type="Gene3D" id="1.10.490.10">
    <property type="entry name" value="Globins"/>
    <property type="match status" value="2"/>
</dbReference>
<name>A0A061RFS7_9CHLO</name>
<dbReference type="Pfam" id="PF00042">
    <property type="entry name" value="Globin"/>
    <property type="match status" value="2"/>
</dbReference>
<dbReference type="InterPro" id="IPR044399">
    <property type="entry name" value="Mb-like_M"/>
</dbReference>
<dbReference type="PANTHER" id="PTHR43396">
    <property type="entry name" value="FLAVOHEMOPROTEIN"/>
    <property type="match status" value="1"/>
</dbReference>
<dbReference type="GO" id="GO:0020037">
    <property type="term" value="F:heme binding"/>
    <property type="evidence" value="ECO:0007669"/>
    <property type="project" value="InterPro"/>
</dbReference>
<dbReference type="GO" id="GO:0071500">
    <property type="term" value="P:cellular response to nitrosative stress"/>
    <property type="evidence" value="ECO:0007669"/>
    <property type="project" value="TreeGrafter"/>
</dbReference>
<reference evidence="2" key="1">
    <citation type="submission" date="2014-05" db="EMBL/GenBank/DDBJ databases">
        <title>The transcriptome of the halophilic microalga Tetraselmis sp. GSL018 isolated from the Great Salt Lake, Utah.</title>
        <authorList>
            <person name="Jinkerson R.E."/>
            <person name="D'Adamo S."/>
            <person name="Posewitz M.C."/>
        </authorList>
    </citation>
    <scope>NUCLEOTIDE SEQUENCE</scope>
    <source>
        <strain evidence="2">GSL018</strain>
    </source>
</reference>
<sequence length="386" mass="43860">MWSRRETVASGDAYLSGRDLVGRMFIEVFASRNPWAVKQFDYGQKKHHAEKMGQALELIVSCATRPKVLQHKLRVLALSHVQMGVKPEQIELFGEALFDLLEQVLGPYGAWDDATRDAWKWIWGIVQAVFVKHMETSAMMLDNLQKSWETIQERKVEEIIGRKFYERLFATAPELQPMFKKPFKMQVVMLVRALDLVVRSVQDTNVITTELKALAMTHIKYNINQSHLNVFGEVLVQTLKEVMGPHHWNGEIEAAWAAVYMHISEVFGQVLSSGRNLISKALADGSAGDLKRALQSMPRGKRALGALEIDVEDTAISPIVWSIQDGLLAMTEVLIKDLLIIRGDRESYYCGRDQQHKRQPETDVVLEDSLDNSDVERQRGDFVAIT</sequence>
<dbReference type="GO" id="GO:0019825">
    <property type="term" value="F:oxygen binding"/>
    <property type="evidence" value="ECO:0007669"/>
    <property type="project" value="InterPro"/>
</dbReference>
<feature type="domain" description="Globin" evidence="1">
    <location>
        <begin position="134"/>
        <end position="272"/>
    </location>
</feature>
<accession>A0A061RFS7</accession>
<dbReference type="InterPro" id="IPR009050">
    <property type="entry name" value="Globin-like_sf"/>
</dbReference>
<gene>
    <name evidence="2" type="ORF">TSPGSL018_1160</name>
</gene>
<dbReference type="EMBL" id="GBEZ01014286">
    <property type="protein sequence ID" value="JAC71777.1"/>
    <property type="molecule type" value="Transcribed_RNA"/>
</dbReference>
<dbReference type="AlphaFoldDB" id="A0A061RFS7"/>
<dbReference type="InterPro" id="IPR000971">
    <property type="entry name" value="Globin"/>
</dbReference>
<dbReference type="PROSITE" id="PS01033">
    <property type="entry name" value="GLOBIN"/>
    <property type="match status" value="1"/>
</dbReference>
<dbReference type="SUPFAM" id="SSF46458">
    <property type="entry name" value="Globin-like"/>
    <property type="match status" value="2"/>
</dbReference>
<dbReference type="InterPro" id="IPR012292">
    <property type="entry name" value="Globin/Proto"/>
</dbReference>
<dbReference type="CDD" id="cd01040">
    <property type="entry name" value="Mb-like"/>
    <property type="match status" value="1"/>
</dbReference>
<dbReference type="GO" id="GO:0046210">
    <property type="term" value="P:nitric oxide catabolic process"/>
    <property type="evidence" value="ECO:0007669"/>
    <property type="project" value="TreeGrafter"/>
</dbReference>
<evidence type="ECO:0000259" key="1">
    <source>
        <dbReference type="PROSITE" id="PS01033"/>
    </source>
</evidence>
<dbReference type="GO" id="GO:0071949">
    <property type="term" value="F:FAD binding"/>
    <property type="evidence" value="ECO:0007669"/>
    <property type="project" value="TreeGrafter"/>
</dbReference>
<evidence type="ECO:0000313" key="2">
    <source>
        <dbReference type="EMBL" id="JAC71777.1"/>
    </source>
</evidence>
<dbReference type="GO" id="GO:0008941">
    <property type="term" value="F:nitric oxide dioxygenase NAD(P)H activity"/>
    <property type="evidence" value="ECO:0007669"/>
    <property type="project" value="TreeGrafter"/>
</dbReference>
<proteinExistence type="predicted"/>
<dbReference type="PANTHER" id="PTHR43396:SF6">
    <property type="entry name" value="ABL201WP"/>
    <property type="match status" value="1"/>
</dbReference>